<proteinExistence type="inferred from homology"/>
<evidence type="ECO:0000256" key="5">
    <source>
        <dbReference type="ARBA" id="ARBA00023015"/>
    </source>
</evidence>
<dbReference type="Pfam" id="PF00155">
    <property type="entry name" value="Aminotran_1_2"/>
    <property type="match status" value="1"/>
</dbReference>
<dbReference type="InParanoid" id="Q6ZEP4"/>
<comment type="similarity">
    <text evidence="1">In the C-terminal section; belongs to the class-I pyridoxal-phosphate-dependent aminotransferase family.</text>
</comment>
<evidence type="ECO:0000256" key="1">
    <source>
        <dbReference type="ARBA" id="ARBA00005384"/>
    </source>
</evidence>
<dbReference type="GO" id="GO:0008483">
    <property type="term" value="F:transaminase activity"/>
    <property type="evidence" value="ECO:0000318"/>
    <property type="project" value="GO_Central"/>
</dbReference>
<evidence type="ECO:0000256" key="4">
    <source>
        <dbReference type="ARBA" id="ARBA00022898"/>
    </source>
</evidence>
<reference evidence="9 10" key="1">
    <citation type="journal article" date="2003" name="DNA Res.">
        <title>Structural analysis of four large plasmids harboring in a unicellular cyanobacterium, Synechocystis sp. PCC 6803.</title>
        <authorList>
            <person name="Kaneko T."/>
            <person name="Nakamura Y."/>
            <person name="Sasamoto S."/>
            <person name="Watanabe A."/>
            <person name="Kohara M."/>
            <person name="Matsumoto M."/>
            <person name="Shimpo S."/>
            <person name="Yamada M."/>
            <person name="Tabata S."/>
        </authorList>
    </citation>
    <scope>NUCLEOTIDE SEQUENCE [LARGE SCALE GENOMIC DNA]</scope>
    <source>
        <strain evidence="10">ATCC 27184 / PCC 6803 / Kazusa</strain>
    </source>
</reference>
<dbReference type="IntAct" id="Q6ZEP4">
    <property type="interactions" value="2"/>
</dbReference>
<dbReference type="FunFam" id="3.40.640.10:FF:000023">
    <property type="entry name" value="Transcriptional regulator, GntR family"/>
    <property type="match status" value="1"/>
</dbReference>
<dbReference type="Gene3D" id="3.40.640.10">
    <property type="entry name" value="Type I PLP-dependent aspartate aminotransferase-like (Major domain)"/>
    <property type="match status" value="1"/>
</dbReference>
<sequence>MTTSPNQTLYQTVADQIHGLISEGTFQPGDRLPSVRKLHQQWSVSISTVLEAYRLLEDRGLIEARPQSGYFVKTILNFLPDEPSPSTPQSADNPVDTSLAFRVNNSMLKPGIIGLGAAIAGSNLLPIATLNRLMGQVIRAKPEVTHRYSSPQGCEELRHEVARRLIDTGCSITPDQIVITNGTTEALYLSLKAVTKPGDTVVIESPTYHLLLETLEALHLRILELPTHPQHGISLIHLEDALKNDQISACVLIANFSNPLGSCMSDSKKKQLIGLINHYNVPLIEDDIYGDLNFTGNRPKSIKSFDTQGLVLYCSSISKTLSPGLRIGWAVPGRYQTKVEQLKMTTNYMTAVAPQLTIAAFLANGGYDRHLRKLRRTYQAQMMDMTQAICNYFPKMTRVSRPKGGYILWIEMPEIVDTLQLYEDALRHNIAIAPGSMFSSSGGYRNCFRLNFGLPFTEEIQQAMIVLGQLLHEQTK</sequence>
<accession>Q6ZEP4</accession>
<protein>
    <submittedName>
        <fullName evidence="9">GntR family transcriptional regulatory protein</fullName>
    </submittedName>
</protein>
<keyword evidence="5" id="KW-0805">Transcription regulation</keyword>
<keyword evidence="6" id="KW-0238">DNA-binding</keyword>
<dbReference type="CDD" id="cd00609">
    <property type="entry name" value="AAT_like"/>
    <property type="match status" value="1"/>
</dbReference>
<dbReference type="AlphaFoldDB" id="Q6ZEP4"/>
<dbReference type="GO" id="GO:0003677">
    <property type="term" value="F:DNA binding"/>
    <property type="evidence" value="ECO:0007669"/>
    <property type="project" value="UniProtKB-KW"/>
</dbReference>
<keyword evidence="2" id="KW-0032">Aminotransferase</keyword>
<gene>
    <name evidence="9" type="ordered locus">sll5086</name>
</gene>
<dbReference type="InterPro" id="IPR015421">
    <property type="entry name" value="PyrdxlP-dep_Trfase_major"/>
</dbReference>
<dbReference type="PANTHER" id="PTHR46577">
    <property type="entry name" value="HTH-TYPE TRANSCRIPTIONAL REGULATORY PROTEIN GABR"/>
    <property type="match status" value="1"/>
</dbReference>
<keyword evidence="10" id="KW-1185">Reference proteome</keyword>
<dbReference type="PROSITE" id="PS50949">
    <property type="entry name" value="HTH_GNTR"/>
    <property type="match status" value="1"/>
</dbReference>
<dbReference type="GO" id="GO:0003700">
    <property type="term" value="F:DNA-binding transcription factor activity"/>
    <property type="evidence" value="ECO:0007669"/>
    <property type="project" value="InterPro"/>
</dbReference>
<dbReference type="PhylomeDB" id="Q6ZEP4"/>
<evidence type="ECO:0000259" key="8">
    <source>
        <dbReference type="PROSITE" id="PS50949"/>
    </source>
</evidence>
<dbReference type="CDD" id="cd07377">
    <property type="entry name" value="WHTH_GntR"/>
    <property type="match status" value="1"/>
</dbReference>
<dbReference type="EMBL" id="AP004310">
    <property type="protein sequence ID" value="BAD01856.1"/>
    <property type="molecule type" value="Genomic_DNA"/>
</dbReference>
<dbReference type="InterPro" id="IPR015424">
    <property type="entry name" value="PyrdxlP-dep_Trfase"/>
</dbReference>
<dbReference type="FunCoup" id="Q6ZEP4">
    <property type="interactions" value="184"/>
</dbReference>
<dbReference type="InterPro" id="IPR004839">
    <property type="entry name" value="Aminotransferase_I/II_large"/>
</dbReference>
<keyword evidence="3" id="KW-0808">Transferase</keyword>
<dbReference type="EnsemblBacteria" id="BAD01856">
    <property type="protein sequence ID" value="BAD01856"/>
    <property type="gene ID" value="BAD01856"/>
</dbReference>
<dbReference type="InterPro" id="IPR036390">
    <property type="entry name" value="WH_DNA-bd_sf"/>
</dbReference>
<dbReference type="Pfam" id="PF00392">
    <property type="entry name" value="GntR"/>
    <property type="match status" value="1"/>
</dbReference>
<dbReference type="GO" id="GO:1901605">
    <property type="term" value="P:alpha-amino acid metabolic process"/>
    <property type="evidence" value="ECO:0000318"/>
    <property type="project" value="GO_Central"/>
</dbReference>
<evidence type="ECO:0000256" key="6">
    <source>
        <dbReference type="ARBA" id="ARBA00023125"/>
    </source>
</evidence>
<dbReference type="Gene3D" id="1.10.10.10">
    <property type="entry name" value="Winged helix-like DNA-binding domain superfamily/Winged helix DNA-binding domain"/>
    <property type="match status" value="1"/>
</dbReference>
<dbReference type="InterPro" id="IPR015422">
    <property type="entry name" value="PyrdxlP-dep_Trfase_small"/>
</dbReference>
<feature type="domain" description="HTH gntR-type" evidence="8">
    <location>
        <begin position="7"/>
        <end position="75"/>
    </location>
</feature>
<dbReference type="InterPro" id="IPR036388">
    <property type="entry name" value="WH-like_DNA-bd_sf"/>
</dbReference>
<dbReference type="InterPro" id="IPR000524">
    <property type="entry name" value="Tscrpt_reg_HTH_GntR"/>
</dbReference>
<dbReference type="Gene3D" id="3.90.1150.10">
    <property type="entry name" value="Aspartate Aminotransferase, domain 1"/>
    <property type="match status" value="1"/>
</dbReference>
<dbReference type="InterPro" id="IPR051446">
    <property type="entry name" value="HTH_trans_reg/aminotransferase"/>
</dbReference>
<dbReference type="PANTHER" id="PTHR46577:SF2">
    <property type="entry name" value="TRANSCRIPTIONAL REGULATORY PROTEIN"/>
    <property type="match status" value="1"/>
</dbReference>
<dbReference type="KEGG" id="syn:sll5086"/>
<name>Q6ZEP4_SYNY3</name>
<dbReference type="SUPFAM" id="SSF46785">
    <property type="entry name" value="Winged helix' DNA-binding domain"/>
    <property type="match status" value="1"/>
</dbReference>
<keyword evidence="9" id="KW-0614">Plasmid</keyword>
<dbReference type="SMART" id="SM00345">
    <property type="entry name" value="HTH_GNTR"/>
    <property type="match status" value="1"/>
</dbReference>
<dbReference type="SUPFAM" id="SSF53383">
    <property type="entry name" value="PLP-dependent transferases"/>
    <property type="match status" value="1"/>
</dbReference>
<keyword evidence="7" id="KW-0804">Transcription</keyword>
<dbReference type="GO" id="GO:0030170">
    <property type="term" value="F:pyridoxal phosphate binding"/>
    <property type="evidence" value="ECO:0007669"/>
    <property type="project" value="InterPro"/>
</dbReference>
<keyword evidence="4" id="KW-0663">Pyridoxal phosphate</keyword>
<evidence type="ECO:0000256" key="7">
    <source>
        <dbReference type="ARBA" id="ARBA00023163"/>
    </source>
</evidence>
<dbReference type="Proteomes" id="UP000001425">
    <property type="component" value="Plasmid pSYSM"/>
</dbReference>
<dbReference type="FunFam" id="1.10.10.10:FF:000401">
    <property type="entry name" value="GntR family transcriptional regulator"/>
    <property type="match status" value="1"/>
</dbReference>
<evidence type="ECO:0000313" key="10">
    <source>
        <dbReference type="Proteomes" id="UP000001425"/>
    </source>
</evidence>
<evidence type="ECO:0000313" key="9">
    <source>
        <dbReference type="EMBL" id="BAD01856.1"/>
    </source>
</evidence>
<evidence type="ECO:0000256" key="3">
    <source>
        <dbReference type="ARBA" id="ARBA00022679"/>
    </source>
</evidence>
<evidence type="ECO:0000256" key="2">
    <source>
        <dbReference type="ARBA" id="ARBA00022576"/>
    </source>
</evidence>
<organism evidence="9 10">
    <name type="scientific">Synechocystis sp. (strain ATCC 27184 / PCC 6803 / Kazusa)</name>
    <dbReference type="NCBI Taxonomy" id="1111708"/>
    <lineage>
        <taxon>Bacteria</taxon>
        <taxon>Bacillati</taxon>
        <taxon>Cyanobacteriota</taxon>
        <taxon>Cyanophyceae</taxon>
        <taxon>Synechococcales</taxon>
        <taxon>Merismopediaceae</taxon>
        <taxon>Synechocystis</taxon>
    </lineage>
</organism>
<geneLocation type="plasmid" evidence="9 10">
    <name>pSYSM</name>
</geneLocation>